<dbReference type="PANTHER" id="PTHR36020:SF1">
    <property type="entry name" value="TRANSMEMBRANE PROTEIN"/>
    <property type="match status" value="1"/>
</dbReference>
<organism evidence="1 2">
    <name type="scientific">Iris pallida</name>
    <name type="common">Sweet iris</name>
    <dbReference type="NCBI Taxonomy" id="29817"/>
    <lineage>
        <taxon>Eukaryota</taxon>
        <taxon>Viridiplantae</taxon>
        <taxon>Streptophyta</taxon>
        <taxon>Embryophyta</taxon>
        <taxon>Tracheophyta</taxon>
        <taxon>Spermatophyta</taxon>
        <taxon>Magnoliopsida</taxon>
        <taxon>Liliopsida</taxon>
        <taxon>Asparagales</taxon>
        <taxon>Iridaceae</taxon>
        <taxon>Iridoideae</taxon>
        <taxon>Irideae</taxon>
        <taxon>Iris</taxon>
    </lineage>
</organism>
<name>A0AAX6F3E3_IRIPA</name>
<keyword evidence="2" id="KW-1185">Reference proteome</keyword>
<dbReference type="EMBL" id="JANAVB010032219">
    <property type="protein sequence ID" value="KAJ6810876.1"/>
    <property type="molecule type" value="Genomic_DNA"/>
</dbReference>
<gene>
    <name evidence="1" type="ORF">M6B38_105220</name>
</gene>
<comment type="caution">
    <text evidence="1">The sequence shown here is derived from an EMBL/GenBank/DDBJ whole genome shotgun (WGS) entry which is preliminary data.</text>
</comment>
<evidence type="ECO:0000313" key="1">
    <source>
        <dbReference type="EMBL" id="KAJ6810876.1"/>
    </source>
</evidence>
<protein>
    <recommendedName>
        <fullName evidence="3">Transmembrane protein</fullName>
    </recommendedName>
</protein>
<sequence>MASSMLSSLQNLWPFSLLKTDDLKLSNKLVRGLVISEQTKQFIFAAREPDSNAIVYILAVQNLSEQSASDAEHLIKRVQPRAVVVQVAPSALADIQAEEKIWKDDQASSVPTSYLGVLKRCLIEKVNKEQYDKFAGCQVLKEIFGIGFYGHFLAAKKAAEEVNSHFLLLESPYVSACSVDPQGETKAGEQISGLNLQPSCLLSDRSTSAVYSSLRRFCLTDSLQSQMVKSLIPSLGSVLHKSSLSKSVSEVTPGESQPSCDVYQAPPPFAESVYPLLADLNDIFSDLPAIRKAFVSAQKLLLDINKGEPVDTQLVSQVHNFRIAIEGLRIALNNAAHRPTNKESEKLTMVEFSELPSDEKCHVLFAQALKSQARKFGGSVVAIVDAGSLAGVRRHWNTPVPPRIAELADECFTHYSDEDLDEKAEENVVEQLTGRKHLLADKPVVAVGAGATAVLGVTSLSKAVPVSTLIKVTTYKVPAILKFSLAQIQRHACIGLTKILGPSKLLAPGFASAGAKTSATFKLTVSAEKIRVVTHSMIASAERTSLLAIRTSFYEIMRRRRAGPLRFAPWATFGCSIATCSGLLLYGDGIECVAESIPSVPSITLLGRGLQSLQQASQEVRQTSSMKIQEALQTLMYKLKKIKKQ</sequence>
<dbReference type="Proteomes" id="UP001140949">
    <property type="component" value="Unassembled WGS sequence"/>
</dbReference>
<evidence type="ECO:0000313" key="2">
    <source>
        <dbReference type="Proteomes" id="UP001140949"/>
    </source>
</evidence>
<proteinExistence type="predicted"/>
<reference evidence="1" key="2">
    <citation type="submission" date="2023-04" db="EMBL/GenBank/DDBJ databases">
        <authorList>
            <person name="Bruccoleri R.E."/>
            <person name="Oakeley E.J."/>
            <person name="Faust A.-M."/>
            <person name="Dessus-Babus S."/>
            <person name="Altorfer M."/>
            <person name="Burckhardt D."/>
            <person name="Oertli M."/>
            <person name="Naumann U."/>
            <person name="Petersen F."/>
            <person name="Wong J."/>
        </authorList>
    </citation>
    <scope>NUCLEOTIDE SEQUENCE</scope>
    <source>
        <strain evidence="1">GSM-AAB239-AS_SAM_17_03QT</strain>
        <tissue evidence="1">Leaf</tissue>
    </source>
</reference>
<accession>A0AAX6F3E3</accession>
<reference evidence="1" key="1">
    <citation type="journal article" date="2023" name="GigaByte">
        <title>Genome assembly of the bearded iris, Iris pallida Lam.</title>
        <authorList>
            <person name="Bruccoleri R.E."/>
            <person name="Oakeley E.J."/>
            <person name="Faust A.M.E."/>
            <person name="Altorfer M."/>
            <person name="Dessus-Babus S."/>
            <person name="Burckhardt D."/>
            <person name="Oertli M."/>
            <person name="Naumann U."/>
            <person name="Petersen F."/>
            <person name="Wong J."/>
        </authorList>
    </citation>
    <scope>NUCLEOTIDE SEQUENCE</scope>
    <source>
        <strain evidence="1">GSM-AAB239-AS_SAM_17_03QT</strain>
    </source>
</reference>
<dbReference type="AlphaFoldDB" id="A0AAX6F3E3"/>
<dbReference type="PANTHER" id="PTHR36020">
    <property type="entry name" value="TRANSMEMBRANE PROTEIN"/>
    <property type="match status" value="1"/>
</dbReference>
<evidence type="ECO:0008006" key="3">
    <source>
        <dbReference type="Google" id="ProtNLM"/>
    </source>
</evidence>